<feature type="compositionally biased region" description="Basic and acidic residues" evidence="1">
    <location>
        <begin position="133"/>
        <end position="142"/>
    </location>
</feature>
<evidence type="ECO:0000256" key="2">
    <source>
        <dbReference type="SAM" id="Phobius"/>
    </source>
</evidence>
<dbReference type="EMBL" id="UZAH01028892">
    <property type="protein sequence ID" value="VDP02997.1"/>
    <property type="molecule type" value="Genomic_DNA"/>
</dbReference>
<proteinExistence type="predicted"/>
<sequence length="289" mass="32726">MCDRLRLPIRAANAGGYSTSWQLGADRSDEHLRDGRRPMEKTPLSKPVRRRRSVLAARLPLHDHHVDLPYGHNDVHLPVRPPVRPARKRHRLLLLLLLLLHIDLHNRPGRRHAEQRHVRSDDHDSVLLRHASDEGRSQTGHDHLRRGGCVAPSSGRAAERSHYPLGAYVHQVGRSRLRASFRTSESDGEKGDCLAPGRKISMRGASEVRSSSRTELTWRLIWLNSALKSLFASNCYNHTAISKWAGLWLIIGGILVANIPTLQTLPFAMHIRQRNQRISSMLEFSKTAV</sequence>
<keyword evidence="2" id="KW-0812">Transmembrane</keyword>
<protein>
    <submittedName>
        <fullName evidence="3">Uncharacterized protein</fullName>
    </submittedName>
</protein>
<dbReference type="AlphaFoldDB" id="A0A3P7ZME4"/>
<feature type="region of interest" description="Disordered" evidence="1">
    <location>
        <begin position="133"/>
        <end position="157"/>
    </location>
</feature>
<feature type="transmembrane region" description="Helical" evidence="2">
    <location>
        <begin position="244"/>
        <end position="268"/>
    </location>
</feature>
<feature type="compositionally biased region" description="Basic and acidic residues" evidence="1">
    <location>
        <begin position="28"/>
        <end position="40"/>
    </location>
</feature>
<accession>A0A3P7ZME4</accession>
<organism evidence="3">
    <name type="scientific">Heligmosomoides polygyrus</name>
    <name type="common">Parasitic roundworm</name>
    <dbReference type="NCBI Taxonomy" id="6339"/>
    <lineage>
        <taxon>Eukaryota</taxon>
        <taxon>Metazoa</taxon>
        <taxon>Ecdysozoa</taxon>
        <taxon>Nematoda</taxon>
        <taxon>Chromadorea</taxon>
        <taxon>Rhabditida</taxon>
        <taxon>Rhabditina</taxon>
        <taxon>Rhabditomorpha</taxon>
        <taxon>Strongyloidea</taxon>
        <taxon>Heligmosomidae</taxon>
        <taxon>Heligmosomoides</taxon>
    </lineage>
</organism>
<reference evidence="3" key="1">
    <citation type="submission" date="2018-11" db="EMBL/GenBank/DDBJ databases">
        <authorList>
            <consortium name="Pathogen Informatics"/>
        </authorList>
    </citation>
    <scope>NUCLEOTIDE SEQUENCE [LARGE SCALE GENOMIC DNA]</scope>
</reference>
<keyword evidence="2" id="KW-1133">Transmembrane helix</keyword>
<feature type="region of interest" description="Disordered" evidence="1">
    <location>
        <begin position="28"/>
        <end position="50"/>
    </location>
</feature>
<keyword evidence="2" id="KW-0472">Membrane</keyword>
<gene>
    <name evidence="3" type="ORF">HPBE_LOCUS15513</name>
</gene>
<evidence type="ECO:0000313" key="3">
    <source>
        <dbReference type="EMBL" id="VDP02997.1"/>
    </source>
</evidence>
<evidence type="ECO:0000256" key="1">
    <source>
        <dbReference type="SAM" id="MobiDB-lite"/>
    </source>
</evidence>
<name>A0A3P7ZME4_HELPZ</name>